<keyword evidence="1" id="KW-0697">Rotamase</keyword>
<accession>A0A0E0JK64</accession>
<dbReference type="SUPFAM" id="SSF54534">
    <property type="entry name" value="FKBP-like"/>
    <property type="match status" value="1"/>
</dbReference>
<reference evidence="3" key="2">
    <citation type="submission" date="2018-05" db="EMBL/GenBank/DDBJ databases">
        <title>OpunRS2 (Oryza punctata Reference Sequence Version 2).</title>
        <authorList>
            <person name="Zhang J."/>
            <person name="Kudrna D."/>
            <person name="Lee S."/>
            <person name="Talag J."/>
            <person name="Welchert J."/>
            <person name="Wing R.A."/>
        </authorList>
    </citation>
    <scope>NUCLEOTIDE SEQUENCE [LARGE SCALE GENOMIC DNA]</scope>
</reference>
<evidence type="ECO:0000313" key="3">
    <source>
        <dbReference type="EnsemblPlants" id="OPUNC01G20090.2"/>
    </source>
</evidence>
<dbReference type="EC" id="5.2.1.8" evidence="1"/>
<dbReference type="GO" id="GO:0003755">
    <property type="term" value="F:peptidyl-prolyl cis-trans isomerase activity"/>
    <property type="evidence" value="ECO:0007669"/>
    <property type="project" value="UniProtKB-KW"/>
</dbReference>
<dbReference type="PROSITE" id="PS50059">
    <property type="entry name" value="FKBP_PPIASE"/>
    <property type="match status" value="1"/>
</dbReference>
<sequence>MELSELGEPEREFYVYMEGVGLGESFIWERDSDPGFAKWIVQPAEVVRHDWWEEGFYYCDEAKVHFTGKRIDGTLFASTRKDGLPLTFIIGQERRDTKDYIHSVSK</sequence>
<evidence type="ECO:0000313" key="4">
    <source>
        <dbReference type="Proteomes" id="UP000026962"/>
    </source>
</evidence>
<dbReference type="InterPro" id="IPR046357">
    <property type="entry name" value="PPIase_dom_sf"/>
</dbReference>
<dbReference type="Proteomes" id="UP000026962">
    <property type="component" value="Chromosome 1"/>
</dbReference>
<comment type="catalytic activity">
    <reaction evidence="1">
        <text>[protein]-peptidylproline (omega=180) = [protein]-peptidylproline (omega=0)</text>
        <dbReference type="Rhea" id="RHEA:16237"/>
        <dbReference type="Rhea" id="RHEA-COMP:10747"/>
        <dbReference type="Rhea" id="RHEA-COMP:10748"/>
        <dbReference type="ChEBI" id="CHEBI:83833"/>
        <dbReference type="ChEBI" id="CHEBI:83834"/>
        <dbReference type="EC" id="5.2.1.8"/>
    </reaction>
</comment>
<dbReference type="EnsemblPlants" id="OPUNC01G20090.2">
    <property type="protein sequence ID" value="OPUNC01G20090.2"/>
    <property type="gene ID" value="OPUNC01G20090"/>
</dbReference>
<dbReference type="Gramene" id="OPUNC01G20090.2">
    <property type="protein sequence ID" value="OPUNC01G20090.2"/>
    <property type="gene ID" value="OPUNC01G20090"/>
</dbReference>
<organism evidence="3">
    <name type="scientific">Oryza punctata</name>
    <name type="common">Red rice</name>
    <dbReference type="NCBI Taxonomy" id="4537"/>
    <lineage>
        <taxon>Eukaryota</taxon>
        <taxon>Viridiplantae</taxon>
        <taxon>Streptophyta</taxon>
        <taxon>Embryophyta</taxon>
        <taxon>Tracheophyta</taxon>
        <taxon>Spermatophyta</taxon>
        <taxon>Magnoliopsida</taxon>
        <taxon>Liliopsida</taxon>
        <taxon>Poales</taxon>
        <taxon>Poaceae</taxon>
        <taxon>BOP clade</taxon>
        <taxon>Oryzoideae</taxon>
        <taxon>Oryzeae</taxon>
        <taxon>Oryzinae</taxon>
        <taxon>Oryza</taxon>
    </lineage>
</organism>
<feature type="domain" description="PPIase FKBP-type" evidence="2">
    <location>
        <begin position="59"/>
        <end position="106"/>
    </location>
</feature>
<name>A0A0E0JK64_ORYPU</name>
<dbReference type="InterPro" id="IPR001179">
    <property type="entry name" value="PPIase_FKBP_dom"/>
</dbReference>
<protein>
    <recommendedName>
        <fullName evidence="1">peptidylprolyl isomerase</fullName>
        <ecNumber evidence="1">5.2.1.8</ecNumber>
    </recommendedName>
</protein>
<proteinExistence type="predicted"/>
<evidence type="ECO:0000256" key="1">
    <source>
        <dbReference type="PROSITE-ProRule" id="PRU00277"/>
    </source>
</evidence>
<evidence type="ECO:0000259" key="2">
    <source>
        <dbReference type="PROSITE" id="PS50059"/>
    </source>
</evidence>
<keyword evidence="4" id="KW-1185">Reference proteome</keyword>
<dbReference type="Gene3D" id="3.10.50.40">
    <property type="match status" value="1"/>
</dbReference>
<reference evidence="3" key="1">
    <citation type="submission" date="2015-04" db="UniProtKB">
        <authorList>
            <consortium name="EnsemblPlants"/>
        </authorList>
    </citation>
    <scope>IDENTIFICATION</scope>
</reference>
<dbReference type="AlphaFoldDB" id="A0A0E0JK64"/>
<keyword evidence="1" id="KW-0413">Isomerase</keyword>
<dbReference type="HOGENOM" id="CLU_2227523_0_0_1"/>